<sequence length="208" mass="23476">MSRLNLELTQLGNHSSVINNVPGTPSPEVSSRASFIESLLTIVEETDVIVDKLDEVVVWKTSMEALNLYSQYLSVFLEKKLVQVLKDKRAYDWTALAGLLDEEVADVAFNNGFSLEDVRKLVKGKDIILGKPWHKKLRAIYLQFAITDADWVLLRELKRERNNFGNPKVETAGASFQSDLKSVADRFVGDYVEFKEPVQKMLEALQGA</sequence>
<accession>A0AAD5SE34</accession>
<protein>
    <submittedName>
        <fullName evidence="1">Uncharacterized protein</fullName>
    </submittedName>
</protein>
<reference evidence="1" key="1">
    <citation type="submission" date="2020-05" db="EMBL/GenBank/DDBJ databases">
        <title>Phylogenomic resolution of chytrid fungi.</title>
        <authorList>
            <person name="Stajich J.E."/>
            <person name="Amses K."/>
            <person name="Simmons R."/>
            <person name="Seto K."/>
            <person name="Myers J."/>
            <person name="Bonds A."/>
            <person name="Quandt C.A."/>
            <person name="Barry K."/>
            <person name="Liu P."/>
            <person name="Grigoriev I."/>
            <person name="Longcore J.E."/>
            <person name="James T.Y."/>
        </authorList>
    </citation>
    <scope>NUCLEOTIDE SEQUENCE</scope>
    <source>
        <strain evidence="1">JEL0318</strain>
    </source>
</reference>
<gene>
    <name evidence="1" type="ORF">HK097_007187</name>
</gene>
<dbReference type="AlphaFoldDB" id="A0AAD5SE34"/>
<organism evidence="1 2">
    <name type="scientific">Rhizophlyctis rosea</name>
    <dbReference type="NCBI Taxonomy" id="64517"/>
    <lineage>
        <taxon>Eukaryota</taxon>
        <taxon>Fungi</taxon>
        <taxon>Fungi incertae sedis</taxon>
        <taxon>Chytridiomycota</taxon>
        <taxon>Chytridiomycota incertae sedis</taxon>
        <taxon>Chytridiomycetes</taxon>
        <taxon>Rhizophlyctidales</taxon>
        <taxon>Rhizophlyctidaceae</taxon>
        <taxon>Rhizophlyctis</taxon>
    </lineage>
</organism>
<name>A0AAD5SE34_9FUNG</name>
<keyword evidence="2" id="KW-1185">Reference proteome</keyword>
<evidence type="ECO:0000313" key="2">
    <source>
        <dbReference type="Proteomes" id="UP001212841"/>
    </source>
</evidence>
<dbReference type="EMBL" id="JADGJD010000358">
    <property type="protein sequence ID" value="KAJ3051798.1"/>
    <property type="molecule type" value="Genomic_DNA"/>
</dbReference>
<proteinExistence type="predicted"/>
<evidence type="ECO:0000313" key="1">
    <source>
        <dbReference type="EMBL" id="KAJ3051798.1"/>
    </source>
</evidence>
<comment type="caution">
    <text evidence="1">The sequence shown here is derived from an EMBL/GenBank/DDBJ whole genome shotgun (WGS) entry which is preliminary data.</text>
</comment>
<dbReference type="Proteomes" id="UP001212841">
    <property type="component" value="Unassembled WGS sequence"/>
</dbReference>